<feature type="repeat" description="ANK" evidence="3">
    <location>
        <begin position="89"/>
        <end position="121"/>
    </location>
</feature>
<keyword evidence="5" id="KW-1185">Reference proteome</keyword>
<organism evidence="4 5">
    <name type="scientific">Chionoecetes opilio</name>
    <name type="common">Atlantic snow crab</name>
    <name type="synonym">Cancer opilio</name>
    <dbReference type="NCBI Taxonomy" id="41210"/>
    <lineage>
        <taxon>Eukaryota</taxon>
        <taxon>Metazoa</taxon>
        <taxon>Ecdysozoa</taxon>
        <taxon>Arthropoda</taxon>
        <taxon>Crustacea</taxon>
        <taxon>Multicrustacea</taxon>
        <taxon>Malacostraca</taxon>
        <taxon>Eumalacostraca</taxon>
        <taxon>Eucarida</taxon>
        <taxon>Decapoda</taxon>
        <taxon>Pleocyemata</taxon>
        <taxon>Brachyura</taxon>
        <taxon>Eubrachyura</taxon>
        <taxon>Majoidea</taxon>
        <taxon>Majidae</taxon>
        <taxon>Chionoecetes</taxon>
    </lineage>
</organism>
<feature type="repeat" description="ANK" evidence="3">
    <location>
        <begin position="155"/>
        <end position="187"/>
    </location>
</feature>
<evidence type="ECO:0000256" key="2">
    <source>
        <dbReference type="ARBA" id="ARBA00023043"/>
    </source>
</evidence>
<dbReference type="PROSITE" id="PS50297">
    <property type="entry name" value="ANK_REP_REGION"/>
    <property type="match status" value="4"/>
</dbReference>
<feature type="repeat" description="ANK" evidence="3">
    <location>
        <begin position="188"/>
        <end position="220"/>
    </location>
</feature>
<comment type="caution">
    <text evidence="4">The sequence shown here is derived from an EMBL/GenBank/DDBJ whole genome shotgun (WGS) entry which is preliminary data.</text>
</comment>
<dbReference type="Pfam" id="PF12796">
    <property type="entry name" value="Ank_2"/>
    <property type="match status" value="1"/>
</dbReference>
<protein>
    <submittedName>
        <fullName evidence="4">Ankyrin-1</fullName>
    </submittedName>
</protein>
<evidence type="ECO:0000256" key="1">
    <source>
        <dbReference type="ARBA" id="ARBA00022737"/>
    </source>
</evidence>
<dbReference type="SMART" id="SM00248">
    <property type="entry name" value="ANK"/>
    <property type="match status" value="7"/>
</dbReference>
<proteinExistence type="predicted"/>
<keyword evidence="1" id="KW-0677">Repeat</keyword>
<name>A0A8J5BUS3_CHIOP</name>
<dbReference type="PROSITE" id="PS50088">
    <property type="entry name" value="ANK_REPEAT"/>
    <property type="match status" value="4"/>
</dbReference>
<dbReference type="EMBL" id="JACEEZ010024068">
    <property type="protein sequence ID" value="KAG0710568.1"/>
    <property type="molecule type" value="Genomic_DNA"/>
</dbReference>
<evidence type="ECO:0000313" key="5">
    <source>
        <dbReference type="Proteomes" id="UP000770661"/>
    </source>
</evidence>
<dbReference type="OrthoDB" id="194358at2759"/>
<keyword evidence="2 3" id="KW-0040">ANK repeat</keyword>
<dbReference type="Proteomes" id="UP000770661">
    <property type="component" value="Unassembled WGS sequence"/>
</dbReference>
<reference evidence="4" key="1">
    <citation type="submission" date="2020-07" db="EMBL/GenBank/DDBJ databases">
        <title>The High-quality genome of the commercially important snow crab, Chionoecetes opilio.</title>
        <authorList>
            <person name="Jeong J.-H."/>
            <person name="Ryu S."/>
        </authorList>
    </citation>
    <scope>NUCLEOTIDE SEQUENCE</scope>
    <source>
        <strain evidence="4">MADBK_172401_WGS</strain>
        <tissue evidence="4">Digestive gland</tissue>
    </source>
</reference>
<dbReference type="InterPro" id="IPR002110">
    <property type="entry name" value="Ankyrin_rpt"/>
</dbReference>
<accession>A0A8J5BUS3</accession>
<dbReference type="InterPro" id="IPR036770">
    <property type="entry name" value="Ankyrin_rpt-contain_sf"/>
</dbReference>
<dbReference type="PANTHER" id="PTHR24173:SF74">
    <property type="entry name" value="ANKYRIN REPEAT DOMAIN-CONTAINING PROTEIN 16"/>
    <property type="match status" value="1"/>
</dbReference>
<dbReference type="AlphaFoldDB" id="A0A8J5BUS3"/>
<gene>
    <name evidence="4" type="primary">ANK1_1</name>
    <name evidence="4" type="ORF">GWK47_022551</name>
</gene>
<dbReference type="SUPFAM" id="SSF48403">
    <property type="entry name" value="Ankyrin repeat"/>
    <property type="match status" value="2"/>
</dbReference>
<dbReference type="PANTHER" id="PTHR24173">
    <property type="entry name" value="ANKYRIN REPEAT CONTAINING"/>
    <property type="match status" value="1"/>
</dbReference>
<sequence>MVLSQAWELTVFFRKAQPQELLLEGVRGGQRGWVEAALASGANVNTQLTSTDGMMPRGSLLSLAAGLGHVHLVPVLLDAGVHVDDGGGFGYTPLQVAVHQGHDSVVDVLMKAQPDVNAKDANGVSTLHLAARKEREYCARLLIAAGVDLNARDNSMKTPLHVSVFGKSTKIMKLLLEAGCDAGALNDKGFSVLHIAALSGNEKAVQELCMAGVEADGKDTMGLTPEEVADTWGSHGTAWLLRKMPKRARTHTIATPSSSHIMLRRSWDEYDAEGQKTFTWVKDGLTYLLKANSPVNRDPHYQDPAGLTPMHWAAKLGLTATARALISACCSYPGVVSYADDTPAQLAERAGHNMLAQELSAMTAMTESTSPVELYWKLLITISGKDDVGEAMKLLASGAPLQATQDLHSEALVLATNCNRPRIVTLLVAGGAPLTTISGGLSLLQVAWLTPDVTIRVRVLITRIFLNVVQVEQNHVRPEDSELRSGMDHLLNCLRGKTPWQTTWPFREQAYSDLTSLLVAAASNNCPLTATFLKLCGLRPVQKTIFFLFLYPPARFPMLFDLKKSKITTIISQNVRNLCLMKHEVLFYTRFLKRQFRSILMFVFAYFFTNKWA</sequence>
<feature type="repeat" description="ANK" evidence="3">
    <location>
        <begin position="122"/>
        <end position="154"/>
    </location>
</feature>
<dbReference type="Gene3D" id="1.25.40.20">
    <property type="entry name" value="Ankyrin repeat-containing domain"/>
    <property type="match status" value="3"/>
</dbReference>
<evidence type="ECO:0000256" key="3">
    <source>
        <dbReference type="PROSITE-ProRule" id="PRU00023"/>
    </source>
</evidence>
<evidence type="ECO:0000313" key="4">
    <source>
        <dbReference type="EMBL" id="KAG0710568.1"/>
    </source>
</evidence>